<organism evidence="1 2">
    <name type="scientific">Eimeria mitis</name>
    <dbReference type="NCBI Taxonomy" id="44415"/>
    <lineage>
        <taxon>Eukaryota</taxon>
        <taxon>Sar</taxon>
        <taxon>Alveolata</taxon>
        <taxon>Apicomplexa</taxon>
        <taxon>Conoidasida</taxon>
        <taxon>Coccidia</taxon>
        <taxon>Eucoccidiorida</taxon>
        <taxon>Eimeriorina</taxon>
        <taxon>Eimeriidae</taxon>
        <taxon>Eimeria</taxon>
    </lineage>
</organism>
<reference evidence="1" key="1">
    <citation type="submission" date="2013-10" db="EMBL/GenBank/DDBJ databases">
        <title>Genomic analysis of the causative agents of coccidiosis in chickens.</title>
        <authorList>
            <person name="Reid A.J."/>
            <person name="Blake D."/>
            <person name="Billington K."/>
            <person name="Browne H."/>
            <person name="Dunn M."/>
            <person name="Hung S."/>
            <person name="Kawahara F."/>
            <person name="Miranda-Saavedra D."/>
            <person name="Mourier T."/>
            <person name="Nagra H."/>
            <person name="Otto T.D."/>
            <person name="Rawlings N."/>
            <person name="Sanchez A."/>
            <person name="Sanders M."/>
            <person name="Subramaniam C."/>
            <person name="Tay Y."/>
            <person name="Dear P."/>
            <person name="Doerig C."/>
            <person name="Gruber A."/>
            <person name="Parkinson J."/>
            <person name="Shirley M."/>
            <person name="Wan K.L."/>
            <person name="Berriman M."/>
            <person name="Tomley F."/>
            <person name="Pain A."/>
        </authorList>
    </citation>
    <scope>NUCLEOTIDE SEQUENCE [LARGE SCALE GENOMIC DNA]</scope>
    <source>
        <strain evidence="1">Houghton</strain>
    </source>
</reference>
<keyword evidence="2" id="KW-1185">Reference proteome</keyword>
<dbReference type="EMBL" id="HG683744">
    <property type="protein sequence ID" value="CDJ31980.1"/>
    <property type="molecule type" value="Genomic_DNA"/>
</dbReference>
<reference evidence="1" key="2">
    <citation type="submission" date="2013-10" db="EMBL/GenBank/DDBJ databases">
        <authorList>
            <person name="Aslett M."/>
        </authorList>
    </citation>
    <scope>NUCLEOTIDE SEQUENCE [LARGE SCALE GENOMIC DNA]</scope>
    <source>
        <strain evidence="1">Houghton</strain>
    </source>
</reference>
<gene>
    <name evidence="1" type="ORF">EMH_0071380</name>
</gene>
<dbReference type="VEuPathDB" id="ToxoDB:EMH_0071380"/>
<dbReference type="GeneID" id="25381648"/>
<dbReference type="Proteomes" id="UP000030744">
    <property type="component" value="Unassembled WGS sequence"/>
</dbReference>
<name>U6K2N3_9EIME</name>
<dbReference type="AlphaFoldDB" id="U6K2N3"/>
<protein>
    <submittedName>
        <fullName evidence="1">Uncharacterized protein</fullName>
    </submittedName>
</protein>
<evidence type="ECO:0000313" key="2">
    <source>
        <dbReference type="Proteomes" id="UP000030744"/>
    </source>
</evidence>
<dbReference type="RefSeq" id="XP_013354545.1">
    <property type="nucleotide sequence ID" value="XM_013499091.1"/>
</dbReference>
<sequence length="189" mass="20171">MLIERPEEKAHRVGNRVALRRQRLFKSCVSGPVRTVDEYAACAVTCTHSRISVHPVDDCLLNTFTGHGACTLVVAAPANALGRDFFLECGEGLLQSVPVCALMLSEALKQAQFYKAEKWRAAFHLHIALRLRSVVNVQPLCALAFAAAPKQQQGEGVALAAAEREAVVAMRVAGISLLRGSAGVAGPAV</sequence>
<evidence type="ECO:0000313" key="1">
    <source>
        <dbReference type="EMBL" id="CDJ31980.1"/>
    </source>
</evidence>
<accession>U6K2N3</accession>
<proteinExistence type="predicted"/>